<organism evidence="1">
    <name type="scientific">marine sediment metagenome</name>
    <dbReference type="NCBI Taxonomy" id="412755"/>
    <lineage>
        <taxon>unclassified sequences</taxon>
        <taxon>metagenomes</taxon>
        <taxon>ecological metagenomes</taxon>
    </lineage>
</organism>
<dbReference type="EMBL" id="LAZR01022412">
    <property type="protein sequence ID" value="KKL81958.1"/>
    <property type="molecule type" value="Genomic_DNA"/>
</dbReference>
<reference evidence="1" key="1">
    <citation type="journal article" date="2015" name="Nature">
        <title>Complex archaea that bridge the gap between prokaryotes and eukaryotes.</title>
        <authorList>
            <person name="Spang A."/>
            <person name="Saw J.H."/>
            <person name="Jorgensen S.L."/>
            <person name="Zaremba-Niedzwiedzka K."/>
            <person name="Martijn J."/>
            <person name="Lind A.E."/>
            <person name="van Eijk R."/>
            <person name="Schleper C."/>
            <person name="Guy L."/>
            <person name="Ettema T.J."/>
        </authorList>
    </citation>
    <scope>NUCLEOTIDE SEQUENCE</scope>
</reference>
<accession>A0A0F9F6P9</accession>
<proteinExistence type="predicted"/>
<evidence type="ECO:0000313" key="1">
    <source>
        <dbReference type="EMBL" id="KKL81958.1"/>
    </source>
</evidence>
<name>A0A0F9F6P9_9ZZZZ</name>
<feature type="non-terminal residue" evidence="1">
    <location>
        <position position="1"/>
    </location>
</feature>
<gene>
    <name evidence="1" type="ORF">LCGC14_1989580</name>
</gene>
<comment type="caution">
    <text evidence="1">The sequence shown here is derived from an EMBL/GenBank/DDBJ whole genome shotgun (WGS) entry which is preliminary data.</text>
</comment>
<sequence length="72" mass="8344">IVFLNSCDASVKLSIMETIHLRSVLPNKQQMRKARQEYGYAYTHDNVSQKARRTDFQCIDVGALMRQLERGL</sequence>
<dbReference type="AlphaFoldDB" id="A0A0F9F6P9"/>
<protein>
    <submittedName>
        <fullName evidence="1">Uncharacterized protein</fullName>
    </submittedName>
</protein>